<gene>
    <name evidence="1" type="ORF">H2O64_08995</name>
</gene>
<evidence type="ECO:0000313" key="1">
    <source>
        <dbReference type="EMBL" id="MBC8754805.1"/>
    </source>
</evidence>
<evidence type="ECO:0008006" key="3">
    <source>
        <dbReference type="Google" id="ProtNLM"/>
    </source>
</evidence>
<reference evidence="1 2" key="1">
    <citation type="submission" date="2020-07" db="EMBL/GenBank/DDBJ databases">
        <title>Description of Kordia aestuariivivens sp. nov., isolated from a tidal flat.</title>
        <authorList>
            <person name="Park S."/>
            <person name="Yoon J.-H."/>
        </authorList>
    </citation>
    <scope>NUCLEOTIDE SEQUENCE [LARGE SCALE GENOMIC DNA]</scope>
    <source>
        <strain evidence="1 2">YSTF-M3</strain>
    </source>
</reference>
<sequence length="95" mass="10171">MASQCNSVVVNPIRNGNNLNILVGAQSGTNPAILTWIIVRQQGLTRYFYPANFNIGGQYVYPGVSQSKLNITISPGDVKVEVYYSDSNCTASAGA</sequence>
<keyword evidence="2" id="KW-1185">Reference proteome</keyword>
<accession>A0ABR7Q8C5</accession>
<protein>
    <recommendedName>
        <fullName evidence="3">Adhesin</fullName>
    </recommendedName>
</protein>
<dbReference type="EMBL" id="JACGWS010000004">
    <property type="protein sequence ID" value="MBC8754805.1"/>
    <property type="molecule type" value="Genomic_DNA"/>
</dbReference>
<dbReference type="Proteomes" id="UP000619238">
    <property type="component" value="Unassembled WGS sequence"/>
</dbReference>
<comment type="caution">
    <text evidence="1">The sequence shown here is derived from an EMBL/GenBank/DDBJ whole genome shotgun (WGS) entry which is preliminary data.</text>
</comment>
<evidence type="ECO:0000313" key="2">
    <source>
        <dbReference type="Proteomes" id="UP000619238"/>
    </source>
</evidence>
<organism evidence="1 2">
    <name type="scientific">Kordia aestuariivivens</name>
    <dbReference type="NCBI Taxonomy" id="2759037"/>
    <lineage>
        <taxon>Bacteria</taxon>
        <taxon>Pseudomonadati</taxon>
        <taxon>Bacteroidota</taxon>
        <taxon>Flavobacteriia</taxon>
        <taxon>Flavobacteriales</taxon>
        <taxon>Flavobacteriaceae</taxon>
        <taxon>Kordia</taxon>
    </lineage>
</organism>
<name>A0ABR7Q8C5_9FLAO</name>
<proteinExistence type="predicted"/>
<dbReference type="RefSeq" id="WP_187561852.1">
    <property type="nucleotide sequence ID" value="NZ_JACGWS010000004.1"/>
</dbReference>